<protein>
    <submittedName>
        <fullName evidence="1">Uncharacterized protein</fullName>
    </submittedName>
</protein>
<gene>
    <name evidence="1" type="ORF">LITE_LOCUS25563</name>
</gene>
<keyword evidence="2" id="KW-1185">Reference proteome</keyword>
<accession>A0AAV0LVV1</accession>
<dbReference type="Proteomes" id="UP001154282">
    <property type="component" value="Unassembled WGS sequence"/>
</dbReference>
<evidence type="ECO:0000313" key="2">
    <source>
        <dbReference type="Proteomes" id="UP001154282"/>
    </source>
</evidence>
<sequence>MSLLTGIPPVVNAAADGFRDPANTNFHVSFPLILLLLLDSGDSSPSSISTLLYNLCLISFVNNRMSQVLKW</sequence>
<dbReference type="AlphaFoldDB" id="A0AAV0LVV1"/>
<comment type="caution">
    <text evidence="1">The sequence shown here is derived from an EMBL/GenBank/DDBJ whole genome shotgun (WGS) entry which is preliminary data.</text>
</comment>
<organism evidence="1 2">
    <name type="scientific">Linum tenue</name>
    <dbReference type="NCBI Taxonomy" id="586396"/>
    <lineage>
        <taxon>Eukaryota</taxon>
        <taxon>Viridiplantae</taxon>
        <taxon>Streptophyta</taxon>
        <taxon>Embryophyta</taxon>
        <taxon>Tracheophyta</taxon>
        <taxon>Spermatophyta</taxon>
        <taxon>Magnoliopsida</taxon>
        <taxon>eudicotyledons</taxon>
        <taxon>Gunneridae</taxon>
        <taxon>Pentapetalae</taxon>
        <taxon>rosids</taxon>
        <taxon>fabids</taxon>
        <taxon>Malpighiales</taxon>
        <taxon>Linaceae</taxon>
        <taxon>Linum</taxon>
    </lineage>
</organism>
<evidence type="ECO:0000313" key="1">
    <source>
        <dbReference type="EMBL" id="CAI0437729.1"/>
    </source>
</evidence>
<proteinExistence type="predicted"/>
<dbReference type="EMBL" id="CAMGYJ010000006">
    <property type="protein sequence ID" value="CAI0437729.1"/>
    <property type="molecule type" value="Genomic_DNA"/>
</dbReference>
<name>A0AAV0LVV1_9ROSI</name>
<reference evidence="1" key="1">
    <citation type="submission" date="2022-08" db="EMBL/GenBank/DDBJ databases">
        <authorList>
            <person name="Gutierrez-Valencia J."/>
        </authorList>
    </citation>
    <scope>NUCLEOTIDE SEQUENCE</scope>
</reference>
<feature type="non-terminal residue" evidence="1">
    <location>
        <position position="71"/>
    </location>
</feature>